<evidence type="ECO:0000256" key="1">
    <source>
        <dbReference type="SAM" id="MobiDB-lite"/>
    </source>
</evidence>
<feature type="region of interest" description="Disordered" evidence="1">
    <location>
        <begin position="196"/>
        <end position="216"/>
    </location>
</feature>
<comment type="caution">
    <text evidence="2">The sequence shown here is derived from an EMBL/GenBank/DDBJ whole genome shotgun (WGS) entry which is preliminary data.</text>
</comment>
<sequence>MIHVAKDDLPKLTPLGYAAEKLTKLEVYVGALVVSQSTWETVVTVKREAQKRWKLDAPAMFELISDLFENMRFAYRNNEDLQGILDEISEGDSNADAIMDLARLGTLGNNNSGPLTDIGFDIEKCNTALSESERMGALLAEVNGSMYDDDETKVIRDKAYTLTKHYVDELKEYGKFVFRKDEEHVLHYSSKYLRDRQAEYRRNQQEKEDTQEEAVN</sequence>
<accession>A0ABQ5KFT8</accession>
<gene>
    <name evidence="2" type="ORF">ADUPG1_002016</name>
</gene>
<protein>
    <submittedName>
        <fullName evidence="2">Uncharacterized protein</fullName>
    </submittedName>
</protein>
<evidence type="ECO:0000313" key="3">
    <source>
        <dbReference type="Proteomes" id="UP001057375"/>
    </source>
</evidence>
<dbReference type="Proteomes" id="UP001057375">
    <property type="component" value="Unassembled WGS sequence"/>
</dbReference>
<name>A0ABQ5KFT8_9EUKA</name>
<organism evidence="2 3">
    <name type="scientific">Aduncisulcus paluster</name>
    <dbReference type="NCBI Taxonomy" id="2918883"/>
    <lineage>
        <taxon>Eukaryota</taxon>
        <taxon>Metamonada</taxon>
        <taxon>Carpediemonas-like organisms</taxon>
        <taxon>Aduncisulcus</taxon>
    </lineage>
</organism>
<evidence type="ECO:0000313" key="2">
    <source>
        <dbReference type="EMBL" id="GKT31400.1"/>
    </source>
</evidence>
<keyword evidence="3" id="KW-1185">Reference proteome</keyword>
<reference evidence="2" key="1">
    <citation type="submission" date="2022-03" db="EMBL/GenBank/DDBJ databases">
        <title>Draft genome sequence of Aduncisulcus paluster, a free-living microaerophilic Fornicata.</title>
        <authorList>
            <person name="Yuyama I."/>
            <person name="Kume K."/>
            <person name="Tamura T."/>
            <person name="Inagaki Y."/>
            <person name="Hashimoto T."/>
        </authorList>
    </citation>
    <scope>NUCLEOTIDE SEQUENCE</scope>
    <source>
        <strain evidence="2">NY0171</strain>
    </source>
</reference>
<feature type="compositionally biased region" description="Basic and acidic residues" evidence="1">
    <location>
        <begin position="196"/>
        <end position="208"/>
    </location>
</feature>
<proteinExistence type="predicted"/>
<dbReference type="EMBL" id="BQXS01002112">
    <property type="protein sequence ID" value="GKT31400.1"/>
    <property type="molecule type" value="Genomic_DNA"/>
</dbReference>